<keyword evidence="2" id="KW-1185">Reference proteome</keyword>
<feature type="non-terminal residue" evidence="1">
    <location>
        <position position="66"/>
    </location>
</feature>
<gene>
    <name evidence="1" type="ORF">PENTCL1PPCAC_7743</name>
</gene>
<evidence type="ECO:0000313" key="2">
    <source>
        <dbReference type="Proteomes" id="UP001432027"/>
    </source>
</evidence>
<proteinExistence type="predicted"/>
<protein>
    <submittedName>
        <fullName evidence="1">Uncharacterized protein</fullName>
    </submittedName>
</protein>
<comment type="caution">
    <text evidence="1">The sequence shown here is derived from an EMBL/GenBank/DDBJ whole genome shotgun (WGS) entry which is preliminary data.</text>
</comment>
<dbReference type="AlphaFoldDB" id="A0AAV5SU00"/>
<name>A0AAV5SU00_9BILA</name>
<sequence length="66" mass="7682">MMLDWIDNFNVDHESLRFSTETVRDFLFVCAAAAMVPEELLRLIESEVQQDQILSDAFQQEKKMGT</sequence>
<organism evidence="1 2">
    <name type="scientific">Pristionchus entomophagus</name>
    <dbReference type="NCBI Taxonomy" id="358040"/>
    <lineage>
        <taxon>Eukaryota</taxon>
        <taxon>Metazoa</taxon>
        <taxon>Ecdysozoa</taxon>
        <taxon>Nematoda</taxon>
        <taxon>Chromadorea</taxon>
        <taxon>Rhabditida</taxon>
        <taxon>Rhabditina</taxon>
        <taxon>Diplogasteromorpha</taxon>
        <taxon>Diplogasteroidea</taxon>
        <taxon>Neodiplogasteridae</taxon>
        <taxon>Pristionchus</taxon>
    </lineage>
</organism>
<dbReference type="Proteomes" id="UP001432027">
    <property type="component" value="Unassembled WGS sequence"/>
</dbReference>
<evidence type="ECO:0000313" key="1">
    <source>
        <dbReference type="EMBL" id="GMS85568.1"/>
    </source>
</evidence>
<dbReference type="EMBL" id="BTSX01000002">
    <property type="protein sequence ID" value="GMS85568.1"/>
    <property type="molecule type" value="Genomic_DNA"/>
</dbReference>
<reference evidence="1" key="1">
    <citation type="submission" date="2023-10" db="EMBL/GenBank/DDBJ databases">
        <title>Genome assembly of Pristionchus species.</title>
        <authorList>
            <person name="Yoshida K."/>
            <person name="Sommer R.J."/>
        </authorList>
    </citation>
    <scope>NUCLEOTIDE SEQUENCE</scope>
    <source>
        <strain evidence="1">RS0144</strain>
    </source>
</reference>
<accession>A0AAV5SU00</accession>